<comment type="caution">
    <text evidence="2">The sequence shown here is derived from an EMBL/GenBank/DDBJ whole genome shotgun (WGS) entry which is preliminary data.</text>
</comment>
<evidence type="ECO:0000256" key="1">
    <source>
        <dbReference type="SAM" id="Phobius"/>
    </source>
</evidence>
<sequence length="104" mass="11513">MSDRLDRALHQLISEGKVSTELADEIRLKYQVIDSDALHHEDKTQSRRSILAEIGGYLGGIFTTVAAVILLSSQWDRLSKAGQVSIFLALAVILGVVAYRLNYL</sequence>
<organism evidence="2 3">
    <name type="scientific">Candidatus Fonsibacter lacus</name>
    <dbReference type="NCBI Taxonomy" id="2576439"/>
    <lineage>
        <taxon>Bacteria</taxon>
        <taxon>Pseudomonadati</taxon>
        <taxon>Pseudomonadota</taxon>
        <taxon>Alphaproteobacteria</taxon>
        <taxon>Candidatus Pelagibacterales</taxon>
        <taxon>Candidatus Pelagibacterales incertae sedis</taxon>
        <taxon>Candidatus Fonsibacter</taxon>
    </lineage>
</organism>
<keyword evidence="1" id="KW-0812">Transmembrane</keyword>
<feature type="transmembrane region" description="Helical" evidence="1">
    <location>
        <begin position="54"/>
        <end position="75"/>
    </location>
</feature>
<evidence type="ECO:0000313" key="3">
    <source>
        <dbReference type="Proteomes" id="UP000740727"/>
    </source>
</evidence>
<proteinExistence type="predicted"/>
<keyword evidence="1" id="KW-1133">Transmembrane helix</keyword>
<keyword evidence="1" id="KW-0472">Membrane</keyword>
<gene>
    <name evidence="2" type="ORF">EBT44_05020</name>
</gene>
<feature type="transmembrane region" description="Helical" evidence="1">
    <location>
        <begin position="81"/>
        <end position="101"/>
    </location>
</feature>
<name>A0A965LLM0_9PROT</name>
<dbReference type="Proteomes" id="UP000740727">
    <property type="component" value="Unassembled WGS sequence"/>
</dbReference>
<feature type="non-terminal residue" evidence="2">
    <location>
        <position position="104"/>
    </location>
</feature>
<protein>
    <submittedName>
        <fullName evidence="2">DUF2157 domain-containing protein</fullName>
    </submittedName>
</protein>
<evidence type="ECO:0000313" key="2">
    <source>
        <dbReference type="EMBL" id="NBR94182.1"/>
    </source>
</evidence>
<dbReference type="AlphaFoldDB" id="A0A965LLM0"/>
<accession>A0A965LLM0</accession>
<reference evidence="2" key="1">
    <citation type="submission" date="2018-10" db="EMBL/GenBank/DDBJ databases">
        <title>Iterative Subtractive Binning of Freshwater Chronoseries Metagenomes Recovers Nearly Complete Genomes from over Four Hundred Novel Species.</title>
        <authorList>
            <person name="Rodriguez-R L.M."/>
            <person name="Tsementzi D."/>
            <person name="Luo C."/>
            <person name="Konstantinidis K.T."/>
        </authorList>
    </citation>
    <scope>NUCLEOTIDE SEQUENCE</scope>
    <source>
        <strain evidence="2">WB5_2A_028</strain>
    </source>
</reference>
<dbReference type="EMBL" id="RFXN01000070">
    <property type="protein sequence ID" value="NBR94182.1"/>
    <property type="molecule type" value="Genomic_DNA"/>
</dbReference>